<feature type="transmembrane region" description="Helical" evidence="6">
    <location>
        <begin position="146"/>
        <end position="166"/>
    </location>
</feature>
<proteinExistence type="predicted"/>
<sequence length="305" mass="34979">MFLISQKFKFFLSFFLTIGILWALINFIGLHNLFVTFKKIKIKYALIAFFLSLSFPFFGALRWHWLLKAINQNLSILNCFALTIGTWPLNVFLPSRTGDFFRVIFLNRNISKAKVFGSIIAEKLLDIACLSIIGLFGSIFIKNKKFTIIFIGILILIAVSSQVLFFLEKWLRDKNIQLLNKLSLTIQGINILSLYPKFSIIAAFWSLINWSLSIVQVFLFFKAFDIYVSLIEISARLPLSIFIGILPITLAGIGTRDTAMLFLFKEFAPLSIIFSVSIFYTLYSYFLYGLLGIPFFIYLASQCKS</sequence>
<dbReference type="GO" id="GO:0005886">
    <property type="term" value="C:plasma membrane"/>
    <property type="evidence" value="ECO:0007669"/>
    <property type="project" value="UniProtKB-SubCell"/>
</dbReference>
<gene>
    <name evidence="7" type="ORF">ENG63_05965</name>
</gene>
<dbReference type="InterPro" id="IPR022791">
    <property type="entry name" value="L-PG_synthase/AglD"/>
</dbReference>
<comment type="caution">
    <text evidence="7">The sequence shown here is derived from an EMBL/GenBank/DDBJ whole genome shotgun (WGS) entry which is preliminary data.</text>
</comment>
<evidence type="ECO:0000256" key="2">
    <source>
        <dbReference type="ARBA" id="ARBA00022475"/>
    </source>
</evidence>
<dbReference type="NCBIfam" id="TIGR00374">
    <property type="entry name" value="flippase-like domain"/>
    <property type="match status" value="1"/>
</dbReference>
<dbReference type="AlphaFoldDB" id="A0A7C0Y2R3"/>
<accession>A0A7C0Y2R3</accession>
<keyword evidence="2" id="KW-1003">Cell membrane</keyword>
<dbReference type="PANTHER" id="PTHR39087">
    <property type="entry name" value="UPF0104 MEMBRANE PROTEIN MJ1595"/>
    <property type="match status" value="1"/>
</dbReference>
<evidence type="ECO:0000256" key="3">
    <source>
        <dbReference type="ARBA" id="ARBA00022692"/>
    </source>
</evidence>
<comment type="subcellular location">
    <subcellularLocation>
        <location evidence="1">Cell membrane</location>
        <topology evidence="1">Multi-pass membrane protein</topology>
    </subcellularLocation>
</comment>
<dbReference type="PANTHER" id="PTHR39087:SF2">
    <property type="entry name" value="UPF0104 MEMBRANE PROTEIN MJ1595"/>
    <property type="match status" value="1"/>
</dbReference>
<dbReference type="Proteomes" id="UP000886289">
    <property type="component" value="Unassembled WGS sequence"/>
</dbReference>
<feature type="transmembrane region" description="Helical" evidence="6">
    <location>
        <begin position="75"/>
        <end position="94"/>
    </location>
</feature>
<keyword evidence="3 6" id="KW-0812">Transmembrane</keyword>
<evidence type="ECO:0000313" key="7">
    <source>
        <dbReference type="EMBL" id="HDD44387.1"/>
    </source>
</evidence>
<feature type="transmembrane region" description="Helical" evidence="6">
    <location>
        <begin position="233"/>
        <end position="253"/>
    </location>
</feature>
<reference evidence="7" key="1">
    <citation type="journal article" date="2020" name="mSystems">
        <title>Genome- and Community-Level Interaction Insights into Carbon Utilization and Element Cycling Functions of Hydrothermarchaeota in Hydrothermal Sediment.</title>
        <authorList>
            <person name="Zhou Z."/>
            <person name="Liu Y."/>
            <person name="Xu W."/>
            <person name="Pan J."/>
            <person name="Luo Z.H."/>
            <person name="Li M."/>
        </authorList>
    </citation>
    <scope>NUCLEOTIDE SEQUENCE [LARGE SCALE GENOMIC DNA]</scope>
    <source>
        <strain evidence="7">HyVt-233</strain>
    </source>
</reference>
<dbReference type="Pfam" id="PF03706">
    <property type="entry name" value="LPG_synthase_TM"/>
    <property type="match status" value="1"/>
</dbReference>
<name>A0A7C0Y2R3_DESA2</name>
<feature type="transmembrane region" description="Helical" evidence="6">
    <location>
        <begin position="44"/>
        <end position="63"/>
    </location>
</feature>
<dbReference type="EMBL" id="DRBS01000232">
    <property type="protein sequence ID" value="HDD44387.1"/>
    <property type="molecule type" value="Genomic_DNA"/>
</dbReference>
<evidence type="ECO:0000256" key="5">
    <source>
        <dbReference type="ARBA" id="ARBA00023136"/>
    </source>
</evidence>
<feature type="transmembrane region" description="Helical" evidence="6">
    <location>
        <begin position="273"/>
        <end position="300"/>
    </location>
</feature>
<protein>
    <submittedName>
        <fullName evidence="7">Flippase-like domain-containing protein</fullName>
    </submittedName>
</protein>
<evidence type="ECO:0000256" key="1">
    <source>
        <dbReference type="ARBA" id="ARBA00004651"/>
    </source>
</evidence>
<organism evidence="7">
    <name type="scientific">Desulfofervidus auxilii</name>
    <dbReference type="NCBI Taxonomy" id="1621989"/>
    <lineage>
        <taxon>Bacteria</taxon>
        <taxon>Pseudomonadati</taxon>
        <taxon>Thermodesulfobacteriota</taxon>
        <taxon>Candidatus Desulfofervidia</taxon>
        <taxon>Candidatus Desulfofervidales</taxon>
        <taxon>Candidatus Desulfofervidaceae</taxon>
        <taxon>Candidatus Desulfofervidus</taxon>
    </lineage>
</organism>
<evidence type="ECO:0000256" key="4">
    <source>
        <dbReference type="ARBA" id="ARBA00022989"/>
    </source>
</evidence>
<keyword evidence="5 6" id="KW-0472">Membrane</keyword>
<keyword evidence="4 6" id="KW-1133">Transmembrane helix</keyword>
<feature type="transmembrane region" description="Helical" evidence="6">
    <location>
        <begin position="201"/>
        <end position="221"/>
    </location>
</feature>
<feature type="transmembrane region" description="Helical" evidence="6">
    <location>
        <begin position="115"/>
        <end position="140"/>
    </location>
</feature>
<feature type="transmembrane region" description="Helical" evidence="6">
    <location>
        <begin position="12"/>
        <end position="37"/>
    </location>
</feature>
<evidence type="ECO:0000256" key="6">
    <source>
        <dbReference type="SAM" id="Phobius"/>
    </source>
</evidence>